<proteinExistence type="predicted"/>
<keyword evidence="2 4" id="KW-1133">Transmembrane helix</keyword>
<keyword evidence="1 4" id="KW-0812">Transmembrane</keyword>
<gene>
    <name evidence="5" type="ORF">ACFO6Q_17020</name>
</gene>
<feature type="transmembrane region" description="Helical" evidence="4">
    <location>
        <begin position="446"/>
        <end position="465"/>
    </location>
</feature>
<feature type="transmembrane region" description="Helical" evidence="4">
    <location>
        <begin position="292"/>
        <end position="310"/>
    </location>
</feature>
<evidence type="ECO:0000256" key="4">
    <source>
        <dbReference type="SAM" id="Phobius"/>
    </source>
</evidence>
<dbReference type="RefSeq" id="WP_380022311.1">
    <property type="nucleotide sequence ID" value="NZ_JBHSHD010000013.1"/>
</dbReference>
<keyword evidence="6" id="KW-1185">Reference proteome</keyword>
<feature type="transmembrane region" description="Helical" evidence="4">
    <location>
        <begin position="203"/>
        <end position="221"/>
    </location>
</feature>
<dbReference type="PANTHER" id="PTHR43596:SF1">
    <property type="entry name" value="ADP,ATP CARRIER PROTEIN"/>
    <property type="match status" value="1"/>
</dbReference>
<dbReference type="SUPFAM" id="SSF103473">
    <property type="entry name" value="MFS general substrate transporter"/>
    <property type="match status" value="1"/>
</dbReference>
<feature type="transmembrane region" description="Helical" evidence="4">
    <location>
        <begin position="169"/>
        <end position="191"/>
    </location>
</feature>
<sequence length="484" mass="52267">MRKLLSQRRRGRREKLFNASLCALCASARNRLLPARRRHSHKQQRRNRRMLGLRRLRGTPVTSRPAIQRHEVFAVAVSFAYFFFVLAAYYVIRPVRDQLSAAVGSTALPIFYAATFVATLALAPLFGALVARFPRRRFVPIVYLFFIAGMVAFIPLFNAQDSIDARLLGSAFFVYGSVFNLFVVSVFWSFMADLFDPAQARRLFPIIALGGAVGAIVGPALTKALVFVIGVSGLLVVSAALLGCSIACIFALSRWSRSHPVAGDERRNERVIGGSFLAGAVETVKSPLMRRVALLMLLGDAVGTVIYALLTDYSGATYATREARTDFAAGIDLCANLLQAALQLTVTRALMVRAGPAPALALDGAVKAVMLAGLAVFSGAWIAIVAVVTRASAYGVFKPAFDSLYTQVDAETRYKTKNFIDTSVWRFGDLVITSGFNGLRALGMTLPGFAALAILAAGCSGWVGWKAARSLGDDPAEKPRPADA</sequence>
<evidence type="ECO:0000256" key="2">
    <source>
        <dbReference type="ARBA" id="ARBA00022989"/>
    </source>
</evidence>
<dbReference type="PANTHER" id="PTHR43596">
    <property type="entry name" value="ADP,ATP CARRIER PROTEIN"/>
    <property type="match status" value="1"/>
</dbReference>
<feature type="transmembrane region" description="Helical" evidence="4">
    <location>
        <begin position="72"/>
        <end position="90"/>
    </location>
</feature>
<evidence type="ECO:0000256" key="3">
    <source>
        <dbReference type="ARBA" id="ARBA00023136"/>
    </source>
</evidence>
<comment type="caution">
    <text evidence="5">The sequence shown here is derived from an EMBL/GenBank/DDBJ whole genome shotgun (WGS) entry which is preliminary data.</text>
</comment>
<organism evidence="5 6">
    <name type="scientific">Dokdonella ginsengisoli</name>
    <dbReference type="NCBI Taxonomy" id="363846"/>
    <lineage>
        <taxon>Bacteria</taxon>
        <taxon>Pseudomonadati</taxon>
        <taxon>Pseudomonadota</taxon>
        <taxon>Gammaproteobacteria</taxon>
        <taxon>Lysobacterales</taxon>
        <taxon>Rhodanobacteraceae</taxon>
        <taxon>Dokdonella</taxon>
    </lineage>
</organism>
<feature type="transmembrane region" description="Helical" evidence="4">
    <location>
        <begin position="368"/>
        <end position="388"/>
    </location>
</feature>
<protein>
    <submittedName>
        <fullName evidence="5">NTP/NDP exchange transporter</fullName>
    </submittedName>
</protein>
<dbReference type="Pfam" id="PF07690">
    <property type="entry name" value="MFS_1"/>
    <property type="match status" value="1"/>
</dbReference>
<feature type="transmembrane region" description="Helical" evidence="4">
    <location>
        <begin position="138"/>
        <end position="157"/>
    </location>
</feature>
<dbReference type="Proteomes" id="UP001595886">
    <property type="component" value="Unassembled WGS sequence"/>
</dbReference>
<accession>A0ABV9QZG7</accession>
<reference evidence="6" key="1">
    <citation type="journal article" date="2019" name="Int. J. Syst. Evol. Microbiol.">
        <title>The Global Catalogue of Microorganisms (GCM) 10K type strain sequencing project: providing services to taxonomists for standard genome sequencing and annotation.</title>
        <authorList>
            <consortium name="The Broad Institute Genomics Platform"/>
            <consortium name="The Broad Institute Genome Sequencing Center for Infectious Disease"/>
            <person name="Wu L."/>
            <person name="Ma J."/>
        </authorList>
    </citation>
    <scope>NUCLEOTIDE SEQUENCE [LARGE SCALE GENOMIC DNA]</scope>
    <source>
        <strain evidence="6">CCUG 30340</strain>
    </source>
</reference>
<feature type="transmembrane region" description="Helical" evidence="4">
    <location>
        <begin position="227"/>
        <end position="252"/>
    </location>
</feature>
<dbReference type="Gene3D" id="1.20.1250.20">
    <property type="entry name" value="MFS general substrate transporter like domains"/>
    <property type="match status" value="1"/>
</dbReference>
<evidence type="ECO:0000313" key="6">
    <source>
        <dbReference type="Proteomes" id="UP001595886"/>
    </source>
</evidence>
<feature type="transmembrane region" description="Helical" evidence="4">
    <location>
        <begin position="110"/>
        <end position="131"/>
    </location>
</feature>
<evidence type="ECO:0000313" key="5">
    <source>
        <dbReference type="EMBL" id="MFC4822029.1"/>
    </source>
</evidence>
<name>A0ABV9QZG7_9GAMM</name>
<keyword evidence="3 4" id="KW-0472">Membrane</keyword>
<dbReference type="InterPro" id="IPR036259">
    <property type="entry name" value="MFS_trans_sf"/>
</dbReference>
<dbReference type="InterPro" id="IPR011701">
    <property type="entry name" value="MFS"/>
</dbReference>
<dbReference type="EMBL" id="JBHSHD010000013">
    <property type="protein sequence ID" value="MFC4822029.1"/>
    <property type="molecule type" value="Genomic_DNA"/>
</dbReference>
<evidence type="ECO:0000256" key="1">
    <source>
        <dbReference type="ARBA" id="ARBA00022692"/>
    </source>
</evidence>